<accession>A0A0F9WC79</accession>
<dbReference type="AlphaFoldDB" id="A0A0F9WC79"/>
<dbReference type="Proteomes" id="UP000034350">
    <property type="component" value="Unassembled WGS sequence"/>
</dbReference>
<evidence type="ECO:0000313" key="2">
    <source>
        <dbReference type="Proteomes" id="UP000034350"/>
    </source>
</evidence>
<dbReference type="RefSeq" id="XP_024330187.1">
    <property type="nucleotide sequence ID" value="XM_024476325.1"/>
</dbReference>
<protein>
    <submittedName>
        <fullName evidence="1">Uncharacterized protein</fullName>
    </submittedName>
</protein>
<reference evidence="1 2" key="1">
    <citation type="journal article" date="2015" name="Environ. Microbiol.">
        <title>Genome analyses suggest the presence of polyploidy and recent human-driven expansions in eight global populations of the honeybee pathogen Nosema ceranae.</title>
        <authorList>
            <person name="Pelin A."/>
            <person name="Selman M."/>
            <person name="Aris-Brosou S."/>
            <person name="Farinelli L."/>
            <person name="Corradi N."/>
        </authorList>
    </citation>
    <scope>NUCLEOTIDE SEQUENCE [LARGE SCALE GENOMIC DNA]</scope>
    <source>
        <strain evidence="1 2">PA08 1199</strain>
    </source>
</reference>
<gene>
    <name evidence="1" type="ORF">AAJ76_7100010081</name>
</gene>
<comment type="caution">
    <text evidence="1">The sequence shown here is derived from an EMBL/GenBank/DDBJ whole genome shotgun (WGS) entry which is preliminary data.</text>
</comment>
<dbReference type="EMBL" id="JPQZ01000071">
    <property type="protein sequence ID" value="KKO74445.1"/>
    <property type="molecule type" value="Genomic_DNA"/>
</dbReference>
<evidence type="ECO:0000313" key="1">
    <source>
        <dbReference type="EMBL" id="KKO74445.1"/>
    </source>
</evidence>
<keyword evidence="2" id="KW-1185">Reference proteome</keyword>
<name>A0A0F9WC79_9MICR</name>
<proteinExistence type="predicted"/>
<organism evidence="1 2">
    <name type="scientific">Vairimorpha ceranae</name>
    <dbReference type="NCBI Taxonomy" id="40302"/>
    <lineage>
        <taxon>Eukaryota</taxon>
        <taxon>Fungi</taxon>
        <taxon>Fungi incertae sedis</taxon>
        <taxon>Microsporidia</taxon>
        <taxon>Nosematidae</taxon>
        <taxon>Vairimorpha</taxon>
    </lineage>
</organism>
<dbReference type="VEuPathDB" id="MicrosporidiaDB:AAJ76_7100010081"/>
<sequence>MIVFFSAFMHKIKQIFALKLSLAYIVDKFNKKLSLISNFY</sequence>
<dbReference type="GeneID" id="36321278"/>